<gene>
    <name evidence="3" type="ORF">F8M41_013951</name>
</gene>
<evidence type="ECO:0000313" key="4">
    <source>
        <dbReference type="Proteomes" id="UP000439903"/>
    </source>
</evidence>
<keyword evidence="2" id="KW-1133">Transmembrane helix</keyword>
<dbReference type="AlphaFoldDB" id="A0A8H4A109"/>
<keyword evidence="2" id="KW-0472">Membrane</keyword>
<dbReference type="EMBL" id="WTPW01002836">
    <property type="protein sequence ID" value="KAF0363398.1"/>
    <property type="molecule type" value="Genomic_DNA"/>
</dbReference>
<reference evidence="3 4" key="1">
    <citation type="journal article" date="2019" name="Environ. Microbiol.">
        <title>At the nexus of three kingdoms: the genome of the mycorrhizal fungus Gigaspora margarita provides insights into plant, endobacterial and fungal interactions.</title>
        <authorList>
            <person name="Venice F."/>
            <person name="Ghignone S."/>
            <person name="Salvioli di Fossalunga A."/>
            <person name="Amselem J."/>
            <person name="Novero M."/>
            <person name="Xianan X."/>
            <person name="Sedzielewska Toro K."/>
            <person name="Morin E."/>
            <person name="Lipzen A."/>
            <person name="Grigoriev I.V."/>
            <person name="Henrissat B."/>
            <person name="Martin F.M."/>
            <person name="Bonfante P."/>
        </authorList>
    </citation>
    <scope>NUCLEOTIDE SEQUENCE [LARGE SCALE GENOMIC DNA]</scope>
    <source>
        <strain evidence="3 4">BEG34</strain>
    </source>
</reference>
<evidence type="ECO:0000256" key="1">
    <source>
        <dbReference type="SAM" id="Coils"/>
    </source>
</evidence>
<sequence>MTTSISSNAFDTSTPDMKGLHVIEFITNDQPYSTEKLLEKLQELQATFLEDFEDYNVGSSKLHSSYRKFATTFPFLGTEKDTYLFQSDDGLPCDDAHFFDDGIIETAAAVVAEDLDAGGDDTEVKTLMKKNAMIRSAIEKIKKAAEEQEKQLRYKEEELQELYETFAELEEELYEVSPYDQPQASIGFSRAKRLGCFFVLMLLPILFIMVLDAYIQANYTPIN</sequence>
<organism evidence="3 4">
    <name type="scientific">Gigaspora margarita</name>
    <dbReference type="NCBI Taxonomy" id="4874"/>
    <lineage>
        <taxon>Eukaryota</taxon>
        <taxon>Fungi</taxon>
        <taxon>Fungi incertae sedis</taxon>
        <taxon>Mucoromycota</taxon>
        <taxon>Glomeromycotina</taxon>
        <taxon>Glomeromycetes</taxon>
        <taxon>Diversisporales</taxon>
        <taxon>Gigasporaceae</taxon>
        <taxon>Gigaspora</taxon>
    </lineage>
</organism>
<proteinExistence type="predicted"/>
<evidence type="ECO:0000256" key="2">
    <source>
        <dbReference type="SAM" id="Phobius"/>
    </source>
</evidence>
<feature type="coiled-coil region" evidence="1">
    <location>
        <begin position="127"/>
        <end position="172"/>
    </location>
</feature>
<evidence type="ECO:0000313" key="3">
    <source>
        <dbReference type="EMBL" id="KAF0363398.1"/>
    </source>
</evidence>
<comment type="caution">
    <text evidence="3">The sequence shown here is derived from an EMBL/GenBank/DDBJ whole genome shotgun (WGS) entry which is preliminary data.</text>
</comment>
<keyword evidence="4" id="KW-1185">Reference proteome</keyword>
<name>A0A8H4A109_GIGMA</name>
<keyword evidence="2" id="KW-0812">Transmembrane</keyword>
<feature type="transmembrane region" description="Helical" evidence="2">
    <location>
        <begin position="194"/>
        <end position="215"/>
    </location>
</feature>
<dbReference type="OrthoDB" id="2373333at2759"/>
<accession>A0A8H4A109</accession>
<protein>
    <submittedName>
        <fullName evidence="3">Uncharacterized protein</fullName>
    </submittedName>
</protein>
<dbReference type="Proteomes" id="UP000439903">
    <property type="component" value="Unassembled WGS sequence"/>
</dbReference>
<keyword evidence="1" id="KW-0175">Coiled coil</keyword>